<evidence type="ECO:0008006" key="3">
    <source>
        <dbReference type="Google" id="ProtNLM"/>
    </source>
</evidence>
<evidence type="ECO:0000313" key="1">
    <source>
        <dbReference type="EMBL" id="SHE61903.1"/>
    </source>
</evidence>
<protein>
    <recommendedName>
        <fullName evidence="3">HIRAN domain-containing protein</fullName>
    </recommendedName>
</protein>
<organism evidence="1 2">
    <name type="scientific">Psychroflexus salarius</name>
    <dbReference type="NCBI Taxonomy" id="1155689"/>
    <lineage>
        <taxon>Bacteria</taxon>
        <taxon>Pseudomonadati</taxon>
        <taxon>Bacteroidota</taxon>
        <taxon>Flavobacteriia</taxon>
        <taxon>Flavobacteriales</taxon>
        <taxon>Flavobacteriaceae</taxon>
        <taxon>Psychroflexus</taxon>
    </lineage>
</organism>
<name>A0A1M4UZ45_9FLAO</name>
<dbReference type="RefSeq" id="WP_143185647.1">
    <property type="nucleotide sequence ID" value="NZ_FQTW01000003.1"/>
</dbReference>
<dbReference type="EMBL" id="FQTW01000003">
    <property type="protein sequence ID" value="SHE61903.1"/>
    <property type="molecule type" value="Genomic_DNA"/>
</dbReference>
<keyword evidence="2" id="KW-1185">Reference proteome</keyword>
<dbReference type="AlphaFoldDB" id="A0A1M4UZ45"/>
<dbReference type="Proteomes" id="UP000184462">
    <property type="component" value="Unassembled WGS sequence"/>
</dbReference>
<evidence type="ECO:0000313" key="2">
    <source>
        <dbReference type="Proteomes" id="UP000184462"/>
    </source>
</evidence>
<gene>
    <name evidence="1" type="ORF">SAMN05444278_103165</name>
</gene>
<sequence length="127" mass="14477">MNSSCTAISPNASTMKTVTYEICDPSLFNQAASSINTKHQLHFSAALIKSDQSDYFTQHQTQPRMGSFVSLIYHNNHIKVVNETNTCLGYLPEKFLYLKDYLKLKIEFVGMITYQNNNDLMVDIMPL</sequence>
<proteinExistence type="predicted"/>
<accession>A0A1M4UZ45</accession>
<reference evidence="1 2" key="1">
    <citation type="submission" date="2016-11" db="EMBL/GenBank/DDBJ databases">
        <authorList>
            <person name="Jaros S."/>
            <person name="Januszkiewicz K."/>
            <person name="Wedrychowicz H."/>
        </authorList>
    </citation>
    <scope>NUCLEOTIDE SEQUENCE [LARGE SCALE GENOMIC DNA]</scope>
    <source>
        <strain evidence="1 2">DSM 25661</strain>
    </source>
</reference>